<accession>A0A4Y7QB15</accession>
<organism evidence="8 9">
    <name type="scientific">Rickenella mellea</name>
    <dbReference type="NCBI Taxonomy" id="50990"/>
    <lineage>
        <taxon>Eukaryota</taxon>
        <taxon>Fungi</taxon>
        <taxon>Dikarya</taxon>
        <taxon>Basidiomycota</taxon>
        <taxon>Agaricomycotina</taxon>
        <taxon>Agaricomycetes</taxon>
        <taxon>Hymenochaetales</taxon>
        <taxon>Rickenellaceae</taxon>
        <taxon>Rickenella</taxon>
    </lineage>
</organism>
<keyword evidence="9" id="KW-1185">Reference proteome</keyword>
<evidence type="ECO:0000256" key="5">
    <source>
        <dbReference type="ARBA" id="ARBA00023136"/>
    </source>
</evidence>
<dbReference type="SUPFAM" id="SSF53474">
    <property type="entry name" value="alpha/beta-Hydrolases"/>
    <property type="match status" value="1"/>
</dbReference>
<dbReference type="AlphaFoldDB" id="A0A4Y7QB15"/>
<name>A0A4Y7QB15_9AGAM</name>
<dbReference type="VEuPathDB" id="FungiDB:BD410DRAFT_826813"/>
<feature type="compositionally biased region" description="Acidic residues" evidence="6">
    <location>
        <begin position="549"/>
        <end position="568"/>
    </location>
</feature>
<dbReference type="STRING" id="50990.A0A4Y7QB15"/>
<dbReference type="InterPro" id="IPR029058">
    <property type="entry name" value="AB_hydrolase_fold"/>
</dbReference>
<feature type="transmembrane region" description="Helical" evidence="7">
    <location>
        <begin position="223"/>
        <end position="247"/>
    </location>
</feature>
<feature type="region of interest" description="Disordered" evidence="6">
    <location>
        <begin position="549"/>
        <end position="576"/>
    </location>
</feature>
<sequence length="576" mass="62518">MADLEKLSPSRDLDSSELEAVFIHIYRRLAAQRNQADLWASAEYEYSSKKRNAETLKNQFMHELQHWAQHFLKHTWAICEEPGGKVCPQLSSTSDTSTNGLKPLPPHDRLSKVLNAVLFLQVTTSKQYSCRTRTFLAPFGDLDEAVVAATLKDPHSAVQAAEKRTAQTKEEHAERGKAWRNAGIGLGAVAGGVLIGVTGGLAAPLVGAGVTTVLAWLGVGGTAAGLLASGLAGSSAVCGALFGAYGAKSTAAMVERHTREVRDFAFVPVRPVKDTMAVRLCVSGWLYAPEDVTAPWTVFAGDDTYALQWEVEALQKLANALLDLAKSHAMKYVKGQIIKRTVLASLMSSLAPIAWLKLGQIIDRHLVDFIDRNTKDNPWMNAKALATKAGQVLGTLLAERVFGNRPVTLSGYSLGALVIFEALIYLTTLPAAQTLHLVQDVFLFGAPLTTDKASWSAVRRLVSGRLVNGYTEGDYVLAVLQRASAAEWGVAGLQEIGVAGVENVKCEDVEGHLKWRGMVGRCLQRCEAPGIVGEEVEKQMANIAKKIDEEMENNDNDNGEDFQEEELQEFEKGHAL</sequence>
<evidence type="ECO:0000256" key="1">
    <source>
        <dbReference type="ARBA" id="ARBA00004141"/>
    </source>
</evidence>
<reference evidence="8 9" key="1">
    <citation type="submission" date="2018-06" db="EMBL/GenBank/DDBJ databases">
        <title>A transcriptomic atlas of mushroom development highlights an independent origin of complex multicellularity.</title>
        <authorList>
            <consortium name="DOE Joint Genome Institute"/>
            <person name="Krizsan K."/>
            <person name="Almasi E."/>
            <person name="Merenyi Z."/>
            <person name="Sahu N."/>
            <person name="Viragh M."/>
            <person name="Koszo T."/>
            <person name="Mondo S."/>
            <person name="Kiss B."/>
            <person name="Balint B."/>
            <person name="Kues U."/>
            <person name="Barry K."/>
            <person name="Hegedus J.C."/>
            <person name="Henrissat B."/>
            <person name="Johnson J."/>
            <person name="Lipzen A."/>
            <person name="Ohm R."/>
            <person name="Nagy I."/>
            <person name="Pangilinan J."/>
            <person name="Yan J."/>
            <person name="Xiong Y."/>
            <person name="Grigoriev I.V."/>
            <person name="Hibbett D.S."/>
            <person name="Nagy L.G."/>
        </authorList>
    </citation>
    <scope>NUCLEOTIDE SEQUENCE [LARGE SCALE GENOMIC DNA]</scope>
    <source>
        <strain evidence="8 9">SZMC22713</strain>
    </source>
</reference>
<dbReference type="OrthoDB" id="277931at2759"/>
<proteinExistence type="inferred from homology"/>
<protein>
    <submittedName>
        <fullName evidence="8">DUF726-domain-containing protein</fullName>
    </submittedName>
</protein>
<keyword evidence="5 7" id="KW-0472">Membrane</keyword>
<dbReference type="PANTHER" id="PTHR17920:SF22">
    <property type="entry name" value="DUF726 DOMAIN PROTEIN (AFU_ORTHOLOGUE AFUA_2G12860)"/>
    <property type="match status" value="1"/>
</dbReference>
<keyword evidence="4 7" id="KW-1133">Transmembrane helix</keyword>
<feature type="transmembrane region" description="Helical" evidence="7">
    <location>
        <begin position="184"/>
        <end position="217"/>
    </location>
</feature>
<keyword evidence="3 7" id="KW-0812">Transmembrane</keyword>
<dbReference type="InterPro" id="IPR007941">
    <property type="entry name" value="DUF726"/>
</dbReference>
<evidence type="ECO:0000313" key="9">
    <source>
        <dbReference type="Proteomes" id="UP000294933"/>
    </source>
</evidence>
<evidence type="ECO:0000256" key="6">
    <source>
        <dbReference type="SAM" id="MobiDB-lite"/>
    </source>
</evidence>
<dbReference type="PANTHER" id="PTHR17920">
    <property type="entry name" value="TRANSMEMBRANE AND COILED-COIL DOMAIN-CONTAINING PROTEIN 4 TMCO4"/>
    <property type="match status" value="1"/>
</dbReference>
<comment type="subcellular location">
    <subcellularLocation>
        <location evidence="1">Membrane</location>
        <topology evidence="1">Multi-pass membrane protein</topology>
    </subcellularLocation>
</comment>
<dbReference type="EMBL" id="ML170165">
    <property type="protein sequence ID" value="TDL24863.1"/>
    <property type="molecule type" value="Genomic_DNA"/>
</dbReference>
<dbReference type="GO" id="GO:0016020">
    <property type="term" value="C:membrane"/>
    <property type="evidence" value="ECO:0007669"/>
    <property type="project" value="UniProtKB-SubCell"/>
</dbReference>
<gene>
    <name evidence="8" type="ORF">BD410DRAFT_826813</name>
</gene>
<evidence type="ECO:0000256" key="2">
    <source>
        <dbReference type="ARBA" id="ARBA00009824"/>
    </source>
</evidence>
<evidence type="ECO:0000256" key="7">
    <source>
        <dbReference type="SAM" id="Phobius"/>
    </source>
</evidence>
<dbReference type="Proteomes" id="UP000294933">
    <property type="component" value="Unassembled WGS sequence"/>
</dbReference>
<dbReference type="Pfam" id="PF05277">
    <property type="entry name" value="DUF726"/>
    <property type="match status" value="1"/>
</dbReference>
<comment type="similarity">
    <text evidence="2">Belongs to the TMCO4 family.</text>
</comment>
<evidence type="ECO:0000256" key="3">
    <source>
        <dbReference type="ARBA" id="ARBA00022692"/>
    </source>
</evidence>
<evidence type="ECO:0000313" key="8">
    <source>
        <dbReference type="EMBL" id="TDL24863.1"/>
    </source>
</evidence>
<evidence type="ECO:0000256" key="4">
    <source>
        <dbReference type="ARBA" id="ARBA00022989"/>
    </source>
</evidence>